<name>A0A1B8ZSN0_9FLAO</name>
<proteinExistence type="predicted"/>
<evidence type="ECO:0000313" key="3">
    <source>
        <dbReference type="Proteomes" id="UP000093432"/>
    </source>
</evidence>
<gene>
    <name evidence="2" type="ORF">BBI00_09740</name>
</gene>
<feature type="transmembrane region" description="Helical" evidence="1">
    <location>
        <begin position="7"/>
        <end position="25"/>
    </location>
</feature>
<reference evidence="3" key="1">
    <citation type="submission" date="2016-07" db="EMBL/GenBank/DDBJ databases">
        <authorList>
            <person name="Florea S."/>
            <person name="Webb J.S."/>
            <person name="Jaromczyk J."/>
            <person name="Schardl C.L."/>
        </authorList>
    </citation>
    <scope>NUCLEOTIDE SEQUENCE [LARGE SCALE GENOMIC DNA]</scope>
    <source>
        <strain evidence="3">CC-VM-7</strain>
    </source>
</reference>
<keyword evidence="1" id="KW-1133">Transmembrane helix</keyword>
<sequence length="272" mass="29466">MYIAIRVLRLFFILTIFFGYGQVGINTKAPNATLDIQGDLGVRKKIYLGGNDTTQGALGQKGTVLVSQGPGLPPVWKTMRVPPFDPFLYFSFTNIGVKTQNGLIIGNATSGSAIYTENQSLASFVGTSGGVINDLTQTVTLTNAENILVFSFETIFQINSTAQYQGADIAIGIFVDDKLKGVRVYTLTSEVAGLVRDFYTFDLIAAAQNLSAGSHTVKVACTRRSNMNNFTGDIGIGKSVYTNLNDFMMQSSFIIESYEKPNPANTTPVYIP</sequence>
<dbReference type="Proteomes" id="UP000093432">
    <property type="component" value="Unassembled WGS sequence"/>
</dbReference>
<dbReference type="OrthoDB" id="1273065at2"/>
<comment type="caution">
    <text evidence="2">The sequence shown here is derived from an EMBL/GenBank/DDBJ whole genome shotgun (WGS) entry which is preliminary data.</text>
</comment>
<dbReference type="STRING" id="651561.BBI00_09740"/>
<accession>A0A1B8ZSN0</accession>
<dbReference type="AlphaFoldDB" id="A0A1B8ZSN0"/>
<keyword evidence="1" id="KW-0472">Membrane</keyword>
<protein>
    <submittedName>
        <fullName evidence="2">Uncharacterized protein</fullName>
    </submittedName>
</protein>
<dbReference type="EMBL" id="MAYG01000001">
    <property type="protein sequence ID" value="OCA74594.1"/>
    <property type="molecule type" value="Genomic_DNA"/>
</dbReference>
<dbReference type="RefSeq" id="WP_065398583.1">
    <property type="nucleotide sequence ID" value="NZ_MAYG01000001.1"/>
</dbReference>
<keyword evidence="1" id="KW-0812">Transmembrane</keyword>
<organism evidence="2 3">
    <name type="scientific">Chryseobacterium arthrosphaerae</name>
    <dbReference type="NCBI Taxonomy" id="651561"/>
    <lineage>
        <taxon>Bacteria</taxon>
        <taxon>Pseudomonadati</taxon>
        <taxon>Bacteroidota</taxon>
        <taxon>Flavobacteriia</taxon>
        <taxon>Flavobacteriales</taxon>
        <taxon>Weeksellaceae</taxon>
        <taxon>Chryseobacterium group</taxon>
        <taxon>Chryseobacterium</taxon>
    </lineage>
</organism>
<evidence type="ECO:0000256" key="1">
    <source>
        <dbReference type="SAM" id="Phobius"/>
    </source>
</evidence>
<evidence type="ECO:0000313" key="2">
    <source>
        <dbReference type="EMBL" id="OCA74594.1"/>
    </source>
</evidence>